<dbReference type="GO" id="GO:0005506">
    <property type="term" value="F:iron ion binding"/>
    <property type="evidence" value="ECO:0007669"/>
    <property type="project" value="InterPro"/>
</dbReference>
<organism evidence="10 11">
    <name type="scientific">Hymenochirus boettgeri</name>
    <name type="common">Congo dwarf clawed frog</name>
    <dbReference type="NCBI Taxonomy" id="247094"/>
    <lineage>
        <taxon>Eukaryota</taxon>
        <taxon>Metazoa</taxon>
        <taxon>Chordata</taxon>
        <taxon>Craniata</taxon>
        <taxon>Vertebrata</taxon>
        <taxon>Euteleostomi</taxon>
        <taxon>Amphibia</taxon>
        <taxon>Batrachia</taxon>
        <taxon>Anura</taxon>
        <taxon>Pipoidea</taxon>
        <taxon>Pipidae</taxon>
        <taxon>Pipinae</taxon>
        <taxon>Hymenochirus</taxon>
    </lineage>
</organism>
<keyword evidence="7 9" id="KW-0503">Monooxygenase</keyword>
<evidence type="ECO:0000256" key="5">
    <source>
        <dbReference type="ARBA" id="ARBA00023002"/>
    </source>
</evidence>
<evidence type="ECO:0000256" key="9">
    <source>
        <dbReference type="RuleBase" id="RU000461"/>
    </source>
</evidence>
<protein>
    <submittedName>
        <fullName evidence="10">Uncharacterized protein</fullName>
    </submittedName>
</protein>
<dbReference type="Proteomes" id="UP000812440">
    <property type="component" value="Chromosome 9"/>
</dbReference>
<comment type="similarity">
    <text evidence="2 9">Belongs to the cytochrome P450 family.</text>
</comment>
<keyword evidence="11" id="KW-1185">Reference proteome</keyword>
<dbReference type="FunFam" id="1.10.630.10:FF:000006">
    <property type="entry name" value="Cytochrome P450 302a1, mitochondrial"/>
    <property type="match status" value="1"/>
</dbReference>
<comment type="caution">
    <text evidence="10">The sequence shown here is derived from an EMBL/GenBank/DDBJ whole genome shotgun (WGS) entry which is preliminary data.</text>
</comment>
<dbReference type="InterPro" id="IPR036396">
    <property type="entry name" value="Cyt_P450_sf"/>
</dbReference>
<dbReference type="PRINTS" id="PR00463">
    <property type="entry name" value="EP450I"/>
</dbReference>
<dbReference type="InterPro" id="IPR002401">
    <property type="entry name" value="Cyt_P450_E_grp-I"/>
</dbReference>
<evidence type="ECO:0000256" key="3">
    <source>
        <dbReference type="ARBA" id="ARBA00022617"/>
    </source>
</evidence>
<proteinExistence type="inferred from homology"/>
<comment type="cofactor">
    <cofactor evidence="1 8">
        <name>heme</name>
        <dbReference type="ChEBI" id="CHEBI:30413"/>
    </cofactor>
</comment>
<dbReference type="InterPro" id="IPR050479">
    <property type="entry name" value="CYP11_CYP27_families"/>
</dbReference>
<evidence type="ECO:0000256" key="4">
    <source>
        <dbReference type="ARBA" id="ARBA00022723"/>
    </source>
</evidence>
<name>A0A8T2IMI4_9PIPI</name>
<dbReference type="Pfam" id="PF00067">
    <property type="entry name" value="p450"/>
    <property type="match status" value="1"/>
</dbReference>
<dbReference type="GO" id="GO:0005743">
    <property type="term" value="C:mitochondrial inner membrane"/>
    <property type="evidence" value="ECO:0007669"/>
    <property type="project" value="TreeGrafter"/>
</dbReference>
<dbReference type="GO" id="GO:0042359">
    <property type="term" value="P:vitamin D metabolic process"/>
    <property type="evidence" value="ECO:0007669"/>
    <property type="project" value="UniProtKB-ARBA"/>
</dbReference>
<dbReference type="SUPFAM" id="SSF48264">
    <property type="entry name" value="Cytochrome P450"/>
    <property type="match status" value="1"/>
</dbReference>
<dbReference type="PANTHER" id="PTHR24279:SF119">
    <property type="entry name" value="STEROL 26-HYDROXYLASE, MITOCHONDRIAL"/>
    <property type="match status" value="1"/>
</dbReference>
<reference evidence="10" key="1">
    <citation type="thesis" date="2020" institute="ProQuest LLC" country="789 East Eisenhower Parkway, Ann Arbor, MI, USA">
        <title>Comparative Genomics and Chromosome Evolution.</title>
        <authorList>
            <person name="Mudd A.B."/>
        </authorList>
    </citation>
    <scope>NUCLEOTIDE SEQUENCE</scope>
    <source>
        <strain evidence="10">Female2</strain>
        <tissue evidence="10">Blood</tissue>
    </source>
</reference>
<dbReference type="PROSITE" id="PS00086">
    <property type="entry name" value="CYTOCHROME_P450"/>
    <property type="match status" value="1"/>
</dbReference>
<dbReference type="PANTHER" id="PTHR24279">
    <property type="entry name" value="CYTOCHROME P450"/>
    <property type="match status" value="1"/>
</dbReference>
<evidence type="ECO:0000313" key="11">
    <source>
        <dbReference type="Proteomes" id="UP000812440"/>
    </source>
</evidence>
<accession>A0A8T2IMI4</accession>
<evidence type="ECO:0000256" key="2">
    <source>
        <dbReference type="ARBA" id="ARBA00010617"/>
    </source>
</evidence>
<dbReference type="Gene3D" id="1.10.630.10">
    <property type="entry name" value="Cytochrome P450"/>
    <property type="match status" value="1"/>
</dbReference>
<dbReference type="InterPro" id="IPR017972">
    <property type="entry name" value="Cyt_P450_CS"/>
</dbReference>
<dbReference type="InterPro" id="IPR001128">
    <property type="entry name" value="Cyt_P450"/>
</dbReference>
<dbReference type="AlphaFoldDB" id="A0A8T2IMI4"/>
<dbReference type="GO" id="GO:0008203">
    <property type="term" value="P:cholesterol metabolic process"/>
    <property type="evidence" value="ECO:0007669"/>
    <property type="project" value="TreeGrafter"/>
</dbReference>
<evidence type="ECO:0000256" key="6">
    <source>
        <dbReference type="ARBA" id="ARBA00023004"/>
    </source>
</evidence>
<dbReference type="GO" id="GO:0034650">
    <property type="term" value="P:cortisol metabolic process"/>
    <property type="evidence" value="ECO:0007669"/>
    <property type="project" value="TreeGrafter"/>
</dbReference>
<dbReference type="OrthoDB" id="3945418at2759"/>
<dbReference type="EMBL" id="JAACNH010000009">
    <property type="protein sequence ID" value="KAG8432274.1"/>
    <property type="molecule type" value="Genomic_DNA"/>
</dbReference>
<dbReference type="GO" id="GO:0006704">
    <property type="term" value="P:glucocorticoid biosynthetic process"/>
    <property type="evidence" value="ECO:0007669"/>
    <property type="project" value="TreeGrafter"/>
</dbReference>
<keyword evidence="6 8" id="KW-0408">Iron</keyword>
<keyword evidence="4 8" id="KW-0479">Metal-binding</keyword>
<evidence type="ECO:0000256" key="1">
    <source>
        <dbReference type="ARBA" id="ARBA00001971"/>
    </source>
</evidence>
<dbReference type="GO" id="GO:0020037">
    <property type="term" value="F:heme binding"/>
    <property type="evidence" value="ECO:0007669"/>
    <property type="project" value="InterPro"/>
</dbReference>
<dbReference type="GO" id="GO:0004497">
    <property type="term" value="F:monooxygenase activity"/>
    <property type="evidence" value="ECO:0007669"/>
    <property type="project" value="UniProtKB-KW"/>
</dbReference>
<sequence length="513" mass="59183">MFVQRLRKGSHAVLQQTWGYVQSGREKTTLGVSGTRPMEEKKFKTFDDLPGPSTLNTLYWIFLRGYVFRNHELEVMAKKRFGPMWKVQIGHHNLVNVASPEILEKLLREEGKYPMRTENFAWKDHRDLRGFSYGPLTEEGHRWQKLRSVLNKRMLKPTEAVLYTDSLNEVVSDLLIKIKEITAESPTGTMVNGVSNLLYRFAFESICTVLFETRIGSLKKEIPAETETFIKSVGYMLENLVLVERLPLWTRGILPYWGRFLESWDTIFAYARKLINKKMSEIEDRLEKGEKVEGEYLTYLLSSGKLSIEEIYGSIPELLQAGVDTSSNTLTWALYQLSKNPEIQNKLHQEVTSVNPGDTIPNNDSIARMPLLRAVVKETLRLYPVVPENGRVVMEKDVIINDYLFPKNTNFVLCHYVISRDEANFPEPDKFLPDRWLRDSGKKHHPFSSIPFGFGVRSCVGRRIAELEMHLALSRIIKTFQVVPDPNMGEVATRNRAVLIADRPINLQFIERQ</sequence>
<dbReference type="PRINTS" id="PR00385">
    <property type="entry name" value="P450"/>
</dbReference>
<keyword evidence="3 8" id="KW-0349">Heme</keyword>
<evidence type="ECO:0000313" key="10">
    <source>
        <dbReference type="EMBL" id="KAG8432274.1"/>
    </source>
</evidence>
<dbReference type="GO" id="GO:0006700">
    <property type="term" value="P:C21-steroid hormone biosynthetic process"/>
    <property type="evidence" value="ECO:0007669"/>
    <property type="project" value="TreeGrafter"/>
</dbReference>
<evidence type="ECO:0000256" key="7">
    <source>
        <dbReference type="ARBA" id="ARBA00023033"/>
    </source>
</evidence>
<dbReference type="GO" id="GO:0071375">
    <property type="term" value="P:cellular response to peptide hormone stimulus"/>
    <property type="evidence" value="ECO:0007669"/>
    <property type="project" value="TreeGrafter"/>
</dbReference>
<keyword evidence="5 9" id="KW-0560">Oxidoreductase</keyword>
<evidence type="ECO:0000256" key="8">
    <source>
        <dbReference type="PIRSR" id="PIRSR602401-1"/>
    </source>
</evidence>
<gene>
    <name evidence="10" type="ORF">GDO86_016788</name>
</gene>
<dbReference type="GO" id="GO:0016705">
    <property type="term" value="F:oxidoreductase activity, acting on paired donors, with incorporation or reduction of molecular oxygen"/>
    <property type="evidence" value="ECO:0007669"/>
    <property type="project" value="InterPro"/>
</dbReference>
<feature type="binding site" description="axial binding residue" evidence="8">
    <location>
        <position position="459"/>
    </location>
    <ligand>
        <name>heme</name>
        <dbReference type="ChEBI" id="CHEBI:30413"/>
    </ligand>
    <ligandPart>
        <name>Fe</name>
        <dbReference type="ChEBI" id="CHEBI:18248"/>
    </ligandPart>
</feature>